<name>A0A432NLB4_9HYPH</name>
<dbReference type="EMBL" id="RJTJ01000026">
    <property type="protein sequence ID" value="RUM00338.1"/>
    <property type="molecule type" value="Genomic_DNA"/>
</dbReference>
<organism evidence="1 2">
    <name type="scientific">Rhizobium chutanense</name>
    <dbReference type="NCBI Taxonomy" id="2035448"/>
    <lineage>
        <taxon>Bacteria</taxon>
        <taxon>Pseudomonadati</taxon>
        <taxon>Pseudomonadota</taxon>
        <taxon>Alphaproteobacteria</taxon>
        <taxon>Hyphomicrobiales</taxon>
        <taxon>Rhizobiaceae</taxon>
        <taxon>Rhizobium/Agrobacterium group</taxon>
        <taxon>Rhizobium</taxon>
    </lineage>
</organism>
<accession>A0A432NLB4</accession>
<evidence type="ECO:0000313" key="1">
    <source>
        <dbReference type="EMBL" id="RUM00338.1"/>
    </source>
</evidence>
<proteinExistence type="predicted"/>
<dbReference type="Proteomes" id="UP000278081">
    <property type="component" value="Unassembled WGS sequence"/>
</dbReference>
<comment type="caution">
    <text evidence="1">The sequence shown here is derived from an EMBL/GenBank/DDBJ whole genome shotgun (WGS) entry which is preliminary data.</text>
</comment>
<evidence type="ECO:0000313" key="2">
    <source>
        <dbReference type="Proteomes" id="UP000278081"/>
    </source>
</evidence>
<reference evidence="1 2" key="1">
    <citation type="submission" date="2018-11" db="EMBL/GenBank/DDBJ databases">
        <title>Rhizobium chutanense sp. nov., isolated from root nodules of Phaseolus vulgaris in China.</title>
        <authorList>
            <person name="Huo Y."/>
        </authorList>
    </citation>
    <scope>NUCLEOTIDE SEQUENCE [LARGE SCALE GENOMIC DNA]</scope>
    <source>
        <strain evidence="1 2">C16</strain>
    </source>
</reference>
<sequence>MFLLLLFVGQLKQIRQHDPGNTMSTDLTREIKAYCDLTSQPCRRLAQKPRPICAAKAPGERPRLAPRYQLESFMTRTAAGK</sequence>
<dbReference type="AlphaFoldDB" id="A0A432NLB4"/>
<protein>
    <submittedName>
        <fullName evidence="1">Uncharacterized protein</fullName>
    </submittedName>
</protein>
<gene>
    <name evidence="1" type="ORF">EFR84_24615</name>
</gene>